<evidence type="ECO:0000256" key="7">
    <source>
        <dbReference type="ARBA" id="ARBA00022989"/>
    </source>
</evidence>
<evidence type="ECO:0000256" key="9">
    <source>
        <dbReference type="RuleBase" id="RU363032"/>
    </source>
</evidence>
<evidence type="ECO:0000256" key="3">
    <source>
        <dbReference type="ARBA" id="ARBA00022448"/>
    </source>
</evidence>
<feature type="transmembrane region" description="Helical" evidence="9">
    <location>
        <begin position="201"/>
        <end position="227"/>
    </location>
</feature>
<evidence type="ECO:0000256" key="8">
    <source>
        <dbReference type="ARBA" id="ARBA00023136"/>
    </source>
</evidence>
<comment type="similarity">
    <text evidence="2">Belongs to the binding-protein-dependent transport system permease family. HisMQ subfamily.</text>
</comment>
<keyword evidence="12" id="KW-1185">Reference proteome</keyword>
<accession>A0ABR9DTC8</accession>
<dbReference type="PROSITE" id="PS50928">
    <property type="entry name" value="ABC_TM1"/>
    <property type="match status" value="1"/>
</dbReference>
<dbReference type="PANTHER" id="PTHR30614">
    <property type="entry name" value="MEMBRANE COMPONENT OF AMINO ACID ABC TRANSPORTER"/>
    <property type="match status" value="1"/>
</dbReference>
<sequence length="235" mass="24746">MDLSPLSDAVGTLFSDYDVLAAFWMTVKLTGFSLVGSLVLGTLLAVMRVSPIPSLQLGGAIYVNLVRNTPLTLIIVGCSLGLYTQLGLVLANPSSGTFIVDQNFRLAVVGLSLYHAAFVCEALRSGVNTVPLGQAEAARSIGLTFTQSLVLVVLPQAFRGAVAPLGNVIIALTKNTTVAATIGVAEASYLMKVMIEFRPDVLFLIFGVFALGFVCLVLPVGILMTALSRRLAVAR</sequence>
<dbReference type="EMBL" id="JACZDF010000004">
    <property type="protein sequence ID" value="MBD9699671.1"/>
    <property type="molecule type" value="Genomic_DNA"/>
</dbReference>
<dbReference type="InterPro" id="IPR000515">
    <property type="entry name" value="MetI-like"/>
</dbReference>
<proteinExistence type="inferred from homology"/>
<keyword evidence="4" id="KW-1003">Cell membrane</keyword>
<dbReference type="InterPro" id="IPR043429">
    <property type="entry name" value="ArtM/GltK/GlnP/TcyL/YhdX-like"/>
</dbReference>
<comment type="subcellular location">
    <subcellularLocation>
        <location evidence="1 9">Cell membrane</location>
        <topology evidence="1 9">Multi-pass membrane protein</topology>
    </subcellularLocation>
</comment>
<feature type="transmembrane region" description="Helical" evidence="9">
    <location>
        <begin position="20"/>
        <end position="46"/>
    </location>
</feature>
<evidence type="ECO:0000259" key="10">
    <source>
        <dbReference type="PROSITE" id="PS50928"/>
    </source>
</evidence>
<evidence type="ECO:0000256" key="1">
    <source>
        <dbReference type="ARBA" id="ARBA00004651"/>
    </source>
</evidence>
<protein>
    <submittedName>
        <fullName evidence="11">Amino acid ABC transporter permease</fullName>
    </submittedName>
</protein>
<dbReference type="Pfam" id="PF00528">
    <property type="entry name" value="BPD_transp_1"/>
    <property type="match status" value="1"/>
</dbReference>
<keyword evidence="8 9" id="KW-0472">Membrane</keyword>
<evidence type="ECO:0000256" key="5">
    <source>
        <dbReference type="ARBA" id="ARBA00022692"/>
    </source>
</evidence>
<dbReference type="Gene3D" id="1.10.3720.10">
    <property type="entry name" value="MetI-like"/>
    <property type="match status" value="1"/>
</dbReference>
<evidence type="ECO:0000256" key="2">
    <source>
        <dbReference type="ARBA" id="ARBA00010072"/>
    </source>
</evidence>
<evidence type="ECO:0000313" key="11">
    <source>
        <dbReference type="EMBL" id="MBD9699671.1"/>
    </source>
</evidence>
<evidence type="ECO:0000256" key="4">
    <source>
        <dbReference type="ARBA" id="ARBA00022475"/>
    </source>
</evidence>
<dbReference type="InterPro" id="IPR010065">
    <property type="entry name" value="AA_ABC_transptr_permease_3TM"/>
</dbReference>
<comment type="caution">
    <text evidence="11">The sequence shown here is derived from an EMBL/GenBank/DDBJ whole genome shotgun (WGS) entry which is preliminary data.</text>
</comment>
<keyword evidence="7 9" id="KW-1133">Transmembrane helix</keyword>
<evidence type="ECO:0000313" key="12">
    <source>
        <dbReference type="Proteomes" id="UP000642107"/>
    </source>
</evidence>
<dbReference type="PANTHER" id="PTHR30614:SF37">
    <property type="entry name" value="AMINO-ACID ABC TRANSPORTER PERMEASE PROTEIN YHDX-RELATED"/>
    <property type="match status" value="1"/>
</dbReference>
<feature type="domain" description="ABC transmembrane type-1" evidence="10">
    <location>
        <begin position="23"/>
        <end position="224"/>
    </location>
</feature>
<name>A0ABR9DTC8_9MICO</name>
<dbReference type="CDD" id="cd06261">
    <property type="entry name" value="TM_PBP2"/>
    <property type="match status" value="1"/>
</dbReference>
<dbReference type="NCBIfam" id="TIGR01726">
    <property type="entry name" value="HEQRo_perm_3TM"/>
    <property type="match status" value="1"/>
</dbReference>
<reference evidence="11 12" key="1">
    <citation type="submission" date="2020-09" db="EMBL/GenBank/DDBJ databases">
        <title>Flavimobilis rhizosphaerae sp. nov., isolated from rhizosphere soil of Spartina alterniflora.</title>
        <authorList>
            <person name="Hanqin C."/>
        </authorList>
    </citation>
    <scope>NUCLEOTIDE SEQUENCE [LARGE SCALE GENOMIC DNA]</scope>
    <source>
        <strain evidence="11 12">GY 10621</strain>
    </source>
</reference>
<keyword evidence="6" id="KW-0029">Amino-acid transport</keyword>
<evidence type="ECO:0000256" key="6">
    <source>
        <dbReference type="ARBA" id="ARBA00022970"/>
    </source>
</evidence>
<keyword evidence="5 9" id="KW-0812">Transmembrane</keyword>
<keyword evidence="3 9" id="KW-0813">Transport</keyword>
<dbReference type="Proteomes" id="UP000642107">
    <property type="component" value="Unassembled WGS sequence"/>
</dbReference>
<dbReference type="InterPro" id="IPR035906">
    <property type="entry name" value="MetI-like_sf"/>
</dbReference>
<dbReference type="SUPFAM" id="SSF161098">
    <property type="entry name" value="MetI-like"/>
    <property type="match status" value="1"/>
</dbReference>
<gene>
    <name evidence="11" type="ORF">IGS67_09245</name>
</gene>
<organism evidence="11 12">
    <name type="scientific">Flavimobilis rhizosphaerae</name>
    <dbReference type="NCBI Taxonomy" id="2775421"/>
    <lineage>
        <taxon>Bacteria</taxon>
        <taxon>Bacillati</taxon>
        <taxon>Actinomycetota</taxon>
        <taxon>Actinomycetes</taxon>
        <taxon>Micrococcales</taxon>
        <taxon>Jonesiaceae</taxon>
        <taxon>Flavimobilis</taxon>
    </lineage>
</organism>